<gene>
    <name evidence="2" type="ORF">Slin15195_G061170</name>
</gene>
<dbReference type="OrthoDB" id="3624943at2759"/>
<proteinExistence type="predicted"/>
<sequence length="233" mass="26792">MADQAAANLFGYHQLEHIATPPRIALFSRLHILDAWNNTTCTFGKSERCYSPLTADEGATICRTFGDFCFTAEDPLIDTDTLAFELSKLLWKSHCKAHRTEAQKNQMCRKMEYYLPFVLQWRKEVLGQSPASSPDIEKEKHSKLSVLIPKSTNTRLTARKRESRDIKKDQIMEEATPSVSAGYHARMSTSFEQDRQEFDKVSLHSLGSRHEKQKRTWIPFTGKTSEESRMEID</sequence>
<keyword evidence="3" id="KW-1185">Reference proteome</keyword>
<dbReference type="AlphaFoldDB" id="A0A9Q9AVD4"/>
<feature type="compositionally biased region" description="Basic and acidic residues" evidence="1">
    <location>
        <begin position="224"/>
        <end position="233"/>
    </location>
</feature>
<dbReference type="EMBL" id="CP099421">
    <property type="protein sequence ID" value="USW52798.1"/>
    <property type="molecule type" value="Genomic_DNA"/>
</dbReference>
<protein>
    <submittedName>
        <fullName evidence="2">Uncharacterized protein</fullName>
    </submittedName>
</protein>
<evidence type="ECO:0000313" key="2">
    <source>
        <dbReference type="EMBL" id="USW52798.1"/>
    </source>
</evidence>
<evidence type="ECO:0000256" key="1">
    <source>
        <dbReference type="SAM" id="MobiDB-lite"/>
    </source>
</evidence>
<dbReference type="Proteomes" id="UP001056384">
    <property type="component" value="Chromosome 4"/>
</dbReference>
<evidence type="ECO:0000313" key="3">
    <source>
        <dbReference type="Proteomes" id="UP001056384"/>
    </source>
</evidence>
<reference evidence="2" key="1">
    <citation type="submission" date="2022-06" db="EMBL/GenBank/DDBJ databases">
        <title>Complete genome sequences of two strains of the flax pathogen Septoria linicola.</title>
        <authorList>
            <person name="Lapalu N."/>
            <person name="Simon A."/>
            <person name="Demenou B."/>
            <person name="Paumier D."/>
            <person name="Guillot M.-P."/>
            <person name="Gout L."/>
            <person name="Valade R."/>
        </authorList>
    </citation>
    <scope>NUCLEOTIDE SEQUENCE</scope>
    <source>
        <strain evidence="2">SE15195</strain>
    </source>
</reference>
<name>A0A9Q9AVD4_9PEZI</name>
<feature type="region of interest" description="Disordered" evidence="1">
    <location>
        <begin position="212"/>
        <end position="233"/>
    </location>
</feature>
<organism evidence="2 3">
    <name type="scientific">Septoria linicola</name>
    <dbReference type="NCBI Taxonomy" id="215465"/>
    <lineage>
        <taxon>Eukaryota</taxon>
        <taxon>Fungi</taxon>
        <taxon>Dikarya</taxon>
        <taxon>Ascomycota</taxon>
        <taxon>Pezizomycotina</taxon>
        <taxon>Dothideomycetes</taxon>
        <taxon>Dothideomycetidae</taxon>
        <taxon>Mycosphaerellales</taxon>
        <taxon>Mycosphaerellaceae</taxon>
        <taxon>Septoria</taxon>
    </lineage>
</organism>
<accession>A0A9Q9AVD4</accession>